<comment type="caution">
    <text evidence="1">The sequence shown here is derived from an EMBL/GenBank/DDBJ whole genome shotgun (WGS) entry which is preliminary data.</text>
</comment>
<dbReference type="Proteomes" id="UP001230649">
    <property type="component" value="Unassembled WGS sequence"/>
</dbReference>
<name>A0ACC2W8R7_9TREE</name>
<proteinExistence type="predicted"/>
<evidence type="ECO:0000313" key="1">
    <source>
        <dbReference type="EMBL" id="KAJ9108159.1"/>
    </source>
</evidence>
<gene>
    <name evidence="1" type="ORF">QFC20_003520</name>
</gene>
<organism evidence="1 2">
    <name type="scientific">Naganishia adeliensis</name>
    <dbReference type="NCBI Taxonomy" id="92952"/>
    <lineage>
        <taxon>Eukaryota</taxon>
        <taxon>Fungi</taxon>
        <taxon>Dikarya</taxon>
        <taxon>Basidiomycota</taxon>
        <taxon>Agaricomycotina</taxon>
        <taxon>Tremellomycetes</taxon>
        <taxon>Filobasidiales</taxon>
        <taxon>Filobasidiaceae</taxon>
        <taxon>Naganishia</taxon>
    </lineage>
</organism>
<keyword evidence="2" id="KW-1185">Reference proteome</keyword>
<evidence type="ECO:0000313" key="2">
    <source>
        <dbReference type="Proteomes" id="UP001230649"/>
    </source>
</evidence>
<protein>
    <submittedName>
        <fullName evidence="1">Uncharacterized protein</fullName>
    </submittedName>
</protein>
<reference evidence="1" key="1">
    <citation type="submission" date="2023-04" db="EMBL/GenBank/DDBJ databases">
        <title>Draft Genome sequencing of Naganishia species isolated from polar environments using Oxford Nanopore Technology.</title>
        <authorList>
            <person name="Leo P."/>
            <person name="Venkateswaran K."/>
        </authorList>
    </citation>
    <scope>NUCLEOTIDE SEQUENCE</scope>
    <source>
        <strain evidence="1">MNA-CCFEE 5262</strain>
    </source>
</reference>
<sequence length="496" mass="53404">MDHDTLKQEVSHAETTTHYHVDHQEPPQEEEPKLHLKTFLVLLFSRDIAVHIGDSGRAVWLSQSVAVGTAVLAPIFSRGSDLFGRKYFLVAACAAGFVGDIIVSRATTMNMAIAGAAISGVSYGAQPLAFAIPSEVVHRKYRVHANLFANVLFYISAGIYAISTIICQTCYNPPRLPTQVGTVRERLSYMDWVGYFLYTALLTMLTMGLTWGKNPYPWNSANVLAPLLIGVGLALVLAVHQWKIRTDGLFARHIFSKSRNPAIVLVAVAIEGAASPFVGLYSQRFKDLKVLDVAAFVFFAIFFGCMISVGPNSGLGLWFYPIFYGMGLALGLTGLMAAAQFGAPPDAIATVSALVISLRSMGGSVGLAVCTAIFSSKLSHELPAQIAPRVLKLGFNPQYLGALIGGLSSQNIQAVSMIPGITPQIIGAGVAGLKMAFINATKYIWVFGIGLIRSWSALSGLAAVICLFIQNLPHEYTAEIDHPVEKVEVAHKEYAA</sequence>
<dbReference type="EMBL" id="JASBWS010000033">
    <property type="protein sequence ID" value="KAJ9108159.1"/>
    <property type="molecule type" value="Genomic_DNA"/>
</dbReference>
<accession>A0ACC2W8R7</accession>